<accession>A0ABT0I581</accession>
<comment type="caution">
    <text evidence="1">The sequence shown here is derived from an EMBL/GenBank/DDBJ whole genome shotgun (WGS) entry which is preliminary data.</text>
</comment>
<proteinExistence type="predicted"/>
<reference evidence="1 2" key="1">
    <citation type="submission" date="2022-04" db="EMBL/GenBank/DDBJ databases">
        <title>Streptomyces sp. nov. LCR6-01 isolated from Lichen of Dirinaria sp.</title>
        <authorList>
            <person name="Kanchanasin P."/>
            <person name="Tanasupawat S."/>
            <person name="Phongsopitanun W."/>
        </authorList>
    </citation>
    <scope>NUCLEOTIDE SEQUENCE [LARGE SCALE GENOMIC DNA]</scope>
    <source>
        <strain evidence="1 2">LCR6-01</strain>
    </source>
</reference>
<sequence>MAMKGGSTTQPTAGDVSLVHDPAADVPVAAGRPDSVIFHLGDERHIEAWYDQGEEVLKFSARGSGTVAVLAADESPFLALTVLSRL</sequence>
<protein>
    <submittedName>
        <fullName evidence="1">Uncharacterized protein</fullName>
    </submittedName>
</protein>
<dbReference type="EMBL" id="JALPTH010000002">
    <property type="protein sequence ID" value="MCK8676486.1"/>
    <property type="molecule type" value="Genomic_DNA"/>
</dbReference>
<dbReference type="Proteomes" id="UP001522868">
    <property type="component" value="Unassembled WGS sequence"/>
</dbReference>
<dbReference type="RefSeq" id="WP_248631658.1">
    <property type="nucleotide sequence ID" value="NZ_JALPTH010000002.1"/>
</dbReference>
<gene>
    <name evidence="1" type="ORF">M1O15_03525</name>
</gene>
<evidence type="ECO:0000313" key="2">
    <source>
        <dbReference type="Proteomes" id="UP001522868"/>
    </source>
</evidence>
<evidence type="ECO:0000313" key="1">
    <source>
        <dbReference type="EMBL" id="MCK8676486.1"/>
    </source>
</evidence>
<organism evidence="1 2">
    <name type="scientific">Streptomyces lichenis</name>
    <dbReference type="NCBI Taxonomy" id="2306967"/>
    <lineage>
        <taxon>Bacteria</taxon>
        <taxon>Bacillati</taxon>
        <taxon>Actinomycetota</taxon>
        <taxon>Actinomycetes</taxon>
        <taxon>Kitasatosporales</taxon>
        <taxon>Streptomycetaceae</taxon>
        <taxon>Streptomyces</taxon>
    </lineage>
</organism>
<name>A0ABT0I581_9ACTN</name>
<keyword evidence="2" id="KW-1185">Reference proteome</keyword>